<evidence type="ECO:0000256" key="3">
    <source>
        <dbReference type="ARBA" id="ARBA00023239"/>
    </source>
</evidence>
<dbReference type="GO" id="GO:0006565">
    <property type="term" value="P:L-serine catabolic process"/>
    <property type="evidence" value="ECO:0007669"/>
    <property type="project" value="TreeGrafter"/>
</dbReference>
<dbReference type="AlphaFoldDB" id="A0A226BX62"/>
<sequence length="332" mass="36353">MQRICLECNKTYPINSLEYKCECGGLFDYCGSTIKNKIELISLGESKTPIIEKCIEGINLKLKLDYYMPSGSFKDRGAKTLVSTLKDFQVTEIVEDSSGNAGASIAAYSAAANIKCHIYLPENTPQGKTQQISSYGAEIVKIPGNRENTSRAIKEACKSQYYASHVYNPLFFEGTKTISKEIFEQVGLPEAIVLPAGNGTLLLGIYKGFKELTQDHLPKIIAVQSENCCPLYNEYNKIEVNRYKPTSAKGIAVENPARKKEMISAINESNGEIIIVSEEDIAKAKKELGYSGIFVENTAAVGVAGAVKFATRPENQEFNLVVPLTGTGLKET</sequence>
<dbReference type="PROSITE" id="PS00165">
    <property type="entry name" value="DEHYDRATASE_SER_THR"/>
    <property type="match status" value="1"/>
</dbReference>
<accession>A0A226BX62</accession>
<evidence type="ECO:0000256" key="2">
    <source>
        <dbReference type="ARBA" id="ARBA00022898"/>
    </source>
</evidence>
<dbReference type="Gene3D" id="3.40.50.1100">
    <property type="match status" value="2"/>
</dbReference>
<dbReference type="OrthoDB" id="9778118at2"/>
<dbReference type="Proteomes" id="UP000214588">
    <property type="component" value="Unassembled WGS sequence"/>
</dbReference>
<dbReference type="InterPro" id="IPR001926">
    <property type="entry name" value="TrpB-like_PALP"/>
</dbReference>
<comment type="cofactor">
    <cofactor evidence="1">
        <name>pyridoxal 5'-phosphate</name>
        <dbReference type="ChEBI" id="CHEBI:597326"/>
    </cofactor>
</comment>
<protein>
    <submittedName>
        <fullName evidence="5">Threonine synthase</fullName>
    </submittedName>
</protein>
<gene>
    <name evidence="5" type="ORF">CDO51_08045</name>
</gene>
<dbReference type="SUPFAM" id="SSF53686">
    <property type="entry name" value="Tryptophan synthase beta subunit-like PLP-dependent enzymes"/>
    <property type="match status" value="1"/>
</dbReference>
<dbReference type="GO" id="GO:0003941">
    <property type="term" value="F:L-serine ammonia-lyase activity"/>
    <property type="evidence" value="ECO:0007669"/>
    <property type="project" value="TreeGrafter"/>
</dbReference>
<keyword evidence="6" id="KW-1185">Reference proteome</keyword>
<dbReference type="GO" id="GO:0030170">
    <property type="term" value="F:pyridoxal phosphate binding"/>
    <property type="evidence" value="ECO:0007669"/>
    <property type="project" value="InterPro"/>
</dbReference>
<dbReference type="InterPro" id="IPR050147">
    <property type="entry name" value="Ser/Thr_Dehydratase"/>
</dbReference>
<dbReference type="GO" id="GO:0004794">
    <property type="term" value="F:threonine deaminase activity"/>
    <property type="evidence" value="ECO:0007669"/>
    <property type="project" value="TreeGrafter"/>
</dbReference>
<dbReference type="Pfam" id="PF00291">
    <property type="entry name" value="PALP"/>
    <property type="match status" value="1"/>
</dbReference>
<reference evidence="5 6" key="1">
    <citation type="submission" date="2017-06" db="EMBL/GenBank/DDBJ databases">
        <title>Draft Genome Sequence of Natranaerobius trueperi halophilic, alkalithermophilic bacteria from soda lakes.</title>
        <authorList>
            <person name="Zhao B."/>
        </authorList>
    </citation>
    <scope>NUCLEOTIDE SEQUENCE [LARGE SCALE GENOMIC DNA]</scope>
    <source>
        <strain evidence="5 6">DSM 18760</strain>
    </source>
</reference>
<evidence type="ECO:0000256" key="1">
    <source>
        <dbReference type="ARBA" id="ARBA00001933"/>
    </source>
</evidence>
<dbReference type="PANTHER" id="PTHR48078:SF6">
    <property type="entry name" value="L-THREONINE DEHYDRATASE CATABOLIC TDCB"/>
    <property type="match status" value="1"/>
</dbReference>
<dbReference type="RefSeq" id="WP_089023768.1">
    <property type="nucleotide sequence ID" value="NZ_NIQC01000016.1"/>
</dbReference>
<dbReference type="EMBL" id="NIQC01000016">
    <property type="protein sequence ID" value="OWZ83545.1"/>
    <property type="molecule type" value="Genomic_DNA"/>
</dbReference>
<dbReference type="InterPro" id="IPR036052">
    <property type="entry name" value="TrpB-like_PALP_sf"/>
</dbReference>
<keyword evidence="2" id="KW-0663">Pyridoxal phosphate</keyword>
<dbReference type="GO" id="GO:0009097">
    <property type="term" value="P:isoleucine biosynthetic process"/>
    <property type="evidence" value="ECO:0007669"/>
    <property type="project" value="TreeGrafter"/>
</dbReference>
<name>A0A226BX62_9FIRM</name>
<proteinExistence type="predicted"/>
<keyword evidence="3" id="KW-0456">Lyase</keyword>
<evidence type="ECO:0000313" key="5">
    <source>
        <dbReference type="EMBL" id="OWZ83545.1"/>
    </source>
</evidence>
<dbReference type="GO" id="GO:0006567">
    <property type="term" value="P:L-threonine catabolic process"/>
    <property type="evidence" value="ECO:0007669"/>
    <property type="project" value="TreeGrafter"/>
</dbReference>
<evidence type="ECO:0000313" key="6">
    <source>
        <dbReference type="Proteomes" id="UP000214588"/>
    </source>
</evidence>
<feature type="domain" description="Tryptophan synthase beta chain-like PALP" evidence="4">
    <location>
        <begin position="41"/>
        <end position="326"/>
    </location>
</feature>
<dbReference type="InterPro" id="IPR000634">
    <property type="entry name" value="Ser/Thr_deHydtase_PyrdxlP-BS"/>
</dbReference>
<comment type="caution">
    <text evidence="5">The sequence shown here is derived from an EMBL/GenBank/DDBJ whole genome shotgun (WGS) entry which is preliminary data.</text>
</comment>
<organism evidence="5 6">
    <name type="scientific">Natranaerobius trueperi</name>
    <dbReference type="NCBI Taxonomy" id="759412"/>
    <lineage>
        <taxon>Bacteria</taxon>
        <taxon>Bacillati</taxon>
        <taxon>Bacillota</taxon>
        <taxon>Clostridia</taxon>
        <taxon>Natranaerobiales</taxon>
        <taxon>Natranaerobiaceae</taxon>
        <taxon>Natranaerobius</taxon>
    </lineage>
</organism>
<evidence type="ECO:0000259" key="4">
    <source>
        <dbReference type="Pfam" id="PF00291"/>
    </source>
</evidence>
<dbReference type="PANTHER" id="PTHR48078">
    <property type="entry name" value="THREONINE DEHYDRATASE, MITOCHONDRIAL-RELATED"/>
    <property type="match status" value="1"/>
</dbReference>